<dbReference type="SMART" id="SM00547">
    <property type="entry name" value="ZnF_RBZ"/>
    <property type="match status" value="3"/>
</dbReference>
<dbReference type="Pfam" id="PF00641">
    <property type="entry name" value="Zn_ribbon_RanBP"/>
    <property type="match status" value="3"/>
</dbReference>
<name>A0A0U9HKT4_KLENI</name>
<dbReference type="OMA" id="LKDDIWC"/>
<dbReference type="Proteomes" id="UP000054558">
    <property type="component" value="Unassembled WGS sequence"/>
</dbReference>
<dbReference type="GO" id="GO:0008237">
    <property type="term" value="F:metallopeptidase activity"/>
    <property type="evidence" value="ECO:0000318"/>
    <property type="project" value="GO_Central"/>
</dbReference>
<evidence type="ECO:0000259" key="6">
    <source>
        <dbReference type="PROSITE" id="PS50199"/>
    </source>
</evidence>
<feature type="domain" description="RanBP2-type" evidence="6">
    <location>
        <begin position="480"/>
        <end position="509"/>
    </location>
</feature>
<dbReference type="PROSITE" id="PS01358">
    <property type="entry name" value="ZF_RANBP2_1"/>
    <property type="match status" value="2"/>
</dbReference>
<dbReference type="InterPro" id="IPR001876">
    <property type="entry name" value="Znf_RanBP2"/>
</dbReference>
<organism evidence="8 9">
    <name type="scientific">Klebsormidium nitens</name>
    <name type="common">Green alga</name>
    <name type="synonym">Ulothrix nitens</name>
    <dbReference type="NCBI Taxonomy" id="105231"/>
    <lineage>
        <taxon>Eukaryota</taxon>
        <taxon>Viridiplantae</taxon>
        <taxon>Streptophyta</taxon>
        <taxon>Klebsormidiophyceae</taxon>
        <taxon>Klebsormidiales</taxon>
        <taxon>Klebsormidiaceae</taxon>
        <taxon>Klebsormidium</taxon>
    </lineage>
</organism>
<gene>
    <name evidence="8" type="ORF">KFL_004140080</name>
</gene>
<dbReference type="Pfam" id="PF08325">
    <property type="entry name" value="WLM"/>
    <property type="match status" value="1"/>
</dbReference>
<keyword evidence="3" id="KW-0862">Zinc</keyword>
<dbReference type="OrthoDB" id="261960at2759"/>
<evidence type="ECO:0000313" key="8">
    <source>
        <dbReference type="EMBL" id="GAQ88272.1"/>
    </source>
</evidence>
<evidence type="ECO:0000256" key="4">
    <source>
        <dbReference type="PROSITE-ProRule" id="PRU00322"/>
    </source>
</evidence>
<feature type="compositionally biased region" description="Low complexity" evidence="5">
    <location>
        <begin position="258"/>
        <end position="275"/>
    </location>
</feature>
<sequence>MGSANVADLDKVWEIKVLKKERAEEARKMLEAVAKQVQPIMRKRKWKVRMLSEFSPTNPALLGLNVNRGQEVKIRLRPHKRDSEFYPWEHVLGTMLHELTHNEVGPHNANFYKLLDEITKECEDLMAKGISGSGQGFDARGVRLGGVTHNPPPTNLRSVAARAAEKRLKATQVMPSGPRKLGGDRGLMRDLPPGVAAAMAAERRAADDKWCAGAATAQNESDEAGVRATQEAERGGGSAGETSGSGGGDAQQRRGVMSAVNGNVNGASGASTSGSGRVGLGGLERGNGLGGARQASRPGEMARKDVGIDGKTERVGAVQRAGKEVENGGGGVAEALAAAAERRKRKQAGEDWEAGRGWACSVCTLENNSLALQCGACGALRSAAASSPTLDTFWHCQACTLQNPAGATTCSACGAQRDVVGGTEEDADTVMLPADGLDGPASTSRKGKESVTDGGSVQMDQGRVVQGVIDLEGAGPGSQQQKGWACKFCTLMNEPRSSKCAACEEWRYSFGAPLTHRPVTET</sequence>
<dbReference type="GO" id="GO:0008270">
    <property type="term" value="F:zinc ion binding"/>
    <property type="evidence" value="ECO:0007669"/>
    <property type="project" value="UniProtKB-KW"/>
</dbReference>
<reference evidence="8 9" key="1">
    <citation type="journal article" date="2014" name="Nat. Commun.">
        <title>Klebsormidium flaccidum genome reveals primary factors for plant terrestrial adaptation.</title>
        <authorList>
            <person name="Hori K."/>
            <person name="Maruyama F."/>
            <person name="Fujisawa T."/>
            <person name="Togashi T."/>
            <person name="Yamamoto N."/>
            <person name="Seo M."/>
            <person name="Sato S."/>
            <person name="Yamada T."/>
            <person name="Mori H."/>
            <person name="Tajima N."/>
            <person name="Moriyama T."/>
            <person name="Ikeuchi M."/>
            <person name="Watanabe M."/>
            <person name="Wada H."/>
            <person name="Kobayashi K."/>
            <person name="Saito M."/>
            <person name="Masuda T."/>
            <person name="Sasaki-Sekimoto Y."/>
            <person name="Mashiguchi K."/>
            <person name="Awai K."/>
            <person name="Shimojima M."/>
            <person name="Masuda S."/>
            <person name="Iwai M."/>
            <person name="Nobusawa T."/>
            <person name="Narise T."/>
            <person name="Kondo S."/>
            <person name="Saito H."/>
            <person name="Sato R."/>
            <person name="Murakawa M."/>
            <person name="Ihara Y."/>
            <person name="Oshima-Yamada Y."/>
            <person name="Ohtaka K."/>
            <person name="Satoh M."/>
            <person name="Sonobe K."/>
            <person name="Ishii M."/>
            <person name="Ohtani R."/>
            <person name="Kanamori-Sato M."/>
            <person name="Honoki R."/>
            <person name="Miyazaki D."/>
            <person name="Mochizuki H."/>
            <person name="Umetsu J."/>
            <person name="Higashi K."/>
            <person name="Shibata D."/>
            <person name="Kamiya Y."/>
            <person name="Sato N."/>
            <person name="Nakamura Y."/>
            <person name="Tabata S."/>
            <person name="Ida S."/>
            <person name="Kurokawa K."/>
            <person name="Ohta H."/>
        </authorList>
    </citation>
    <scope>NUCLEOTIDE SEQUENCE [LARGE SCALE GENOMIC DNA]</scope>
    <source>
        <strain evidence="8 9">NIES-2285</strain>
    </source>
</reference>
<dbReference type="GO" id="GO:0006281">
    <property type="term" value="P:DNA repair"/>
    <property type="evidence" value="ECO:0000318"/>
    <property type="project" value="GO_Central"/>
</dbReference>
<dbReference type="PANTHER" id="PTHR46622:SF1">
    <property type="entry name" value="DNA-DEPENDENT METALLOPROTEASE WSS1"/>
    <property type="match status" value="1"/>
</dbReference>
<feature type="domain" description="WLM" evidence="7">
    <location>
        <begin position="3"/>
        <end position="206"/>
    </location>
</feature>
<dbReference type="STRING" id="105231.A0A0U9HKT4"/>
<feature type="compositionally biased region" description="Gly residues" evidence="5">
    <location>
        <begin position="276"/>
        <end position="291"/>
    </location>
</feature>
<dbReference type="GO" id="GO:0005634">
    <property type="term" value="C:nucleus"/>
    <property type="evidence" value="ECO:0000318"/>
    <property type="project" value="GO_Central"/>
</dbReference>
<dbReference type="Gene3D" id="4.10.1060.10">
    <property type="entry name" value="Zinc finger, RanBP2-type"/>
    <property type="match status" value="2"/>
</dbReference>
<evidence type="ECO:0000256" key="3">
    <source>
        <dbReference type="ARBA" id="ARBA00022833"/>
    </source>
</evidence>
<dbReference type="PROSITE" id="PS51397">
    <property type="entry name" value="WLM"/>
    <property type="match status" value="1"/>
</dbReference>
<proteinExistence type="predicted"/>
<dbReference type="Gene3D" id="2.30.30.380">
    <property type="entry name" value="Zn-finger domain of Sec23/24"/>
    <property type="match status" value="1"/>
</dbReference>
<feature type="domain" description="RanBP2-type" evidence="6">
    <location>
        <begin position="353"/>
        <end position="383"/>
    </location>
</feature>
<keyword evidence="1" id="KW-0479">Metal-binding</keyword>
<evidence type="ECO:0000256" key="1">
    <source>
        <dbReference type="ARBA" id="ARBA00022723"/>
    </source>
</evidence>
<keyword evidence="9" id="KW-1185">Reference proteome</keyword>
<feature type="region of interest" description="Disordered" evidence="5">
    <location>
        <begin position="431"/>
        <end position="456"/>
    </location>
</feature>
<dbReference type="PROSITE" id="PS50199">
    <property type="entry name" value="ZF_RANBP2_2"/>
    <property type="match status" value="3"/>
</dbReference>
<dbReference type="AlphaFoldDB" id="A0A0U9HKT4"/>
<feature type="region of interest" description="Disordered" evidence="5">
    <location>
        <begin position="215"/>
        <end position="306"/>
    </location>
</feature>
<dbReference type="InterPro" id="IPR036443">
    <property type="entry name" value="Znf_RanBP2_sf"/>
</dbReference>
<dbReference type="EMBL" id="DF237363">
    <property type="protein sequence ID" value="GAQ88272.1"/>
    <property type="molecule type" value="Genomic_DNA"/>
</dbReference>
<evidence type="ECO:0000259" key="7">
    <source>
        <dbReference type="PROSITE" id="PS51397"/>
    </source>
</evidence>
<protein>
    <submittedName>
        <fullName evidence="8">Fe2+/Zn2+ regulated transporter</fullName>
    </submittedName>
</protein>
<dbReference type="SUPFAM" id="SSF90209">
    <property type="entry name" value="Ran binding protein zinc finger-like"/>
    <property type="match status" value="2"/>
</dbReference>
<dbReference type="InterPro" id="IPR013536">
    <property type="entry name" value="WLM_dom"/>
</dbReference>
<feature type="domain" description="RanBP2-type" evidence="6">
    <location>
        <begin position="394"/>
        <end position="419"/>
    </location>
</feature>
<evidence type="ECO:0000256" key="2">
    <source>
        <dbReference type="ARBA" id="ARBA00022771"/>
    </source>
</evidence>
<dbReference type="InterPro" id="IPR053000">
    <property type="entry name" value="WSS1-like_metalloprotease"/>
</dbReference>
<accession>A0A0U9HKT4</accession>
<keyword evidence="2 4" id="KW-0863">Zinc-finger</keyword>
<feature type="compositionally biased region" description="Gly residues" evidence="5">
    <location>
        <begin position="235"/>
        <end position="249"/>
    </location>
</feature>
<dbReference type="PANTHER" id="PTHR46622">
    <property type="entry name" value="DNA-DEPENDENT METALLOPROTEASE WSS1"/>
    <property type="match status" value="1"/>
</dbReference>
<evidence type="ECO:0000256" key="5">
    <source>
        <dbReference type="SAM" id="MobiDB-lite"/>
    </source>
</evidence>
<evidence type="ECO:0000313" key="9">
    <source>
        <dbReference type="Proteomes" id="UP000054558"/>
    </source>
</evidence>